<dbReference type="Proteomes" id="UP001139179">
    <property type="component" value="Unassembled WGS sequence"/>
</dbReference>
<dbReference type="RefSeq" id="WP_251224551.1">
    <property type="nucleotide sequence ID" value="NZ_JAMBOL010000022.1"/>
</dbReference>
<dbReference type="SUPFAM" id="SSF51215">
    <property type="entry name" value="Regulatory protein AraC"/>
    <property type="match status" value="1"/>
</dbReference>
<dbReference type="InterPro" id="IPR020449">
    <property type="entry name" value="Tscrpt_reg_AraC-type_HTH"/>
</dbReference>
<proteinExistence type="predicted"/>
<dbReference type="SUPFAM" id="SSF46689">
    <property type="entry name" value="Homeodomain-like"/>
    <property type="match status" value="2"/>
</dbReference>
<dbReference type="Gene3D" id="1.10.10.60">
    <property type="entry name" value="Homeodomain-like"/>
    <property type="match status" value="2"/>
</dbReference>
<keyword evidence="3" id="KW-0804">Transcription</keyword>
<dbReference type="InterPro" id="IPR009057">
    <property type="entry name" value="Homeodomain-like_sf"/>
</dbReference>
<evidence type="ECO:0000256" key="1">
    <source>
        <dbReference type="ARBA" id="ARBA00023015"/>
    </source>
</evidence>
<sequence length="288" mass="33272">MKPIQKSFAASSLFPFEIVYKDSKSLQRELPFHYHEWYELIYVYDGEGTFLVDQSIQLMQAGDLFVIPSNIIHRALPSKDNPVTSTAVFFHPVFVQDRFLGDSFHFLQLFETCLQQKSYTYQLDETQQQAVINELDSIQTEITEKKAGYKHATLIHLQKLLLFINREWPRSNPSSTAPLPHTAPGWMNDILSFIETQDLSNLSLSTLAKYGNVSTAHLSRVFKKTTGLKMSEYIMTKKILKAKKMLLGSNLTVEAIARECGFESLPYFHRTFKKYSGLTPSRFRKQHW</sequence>
<name>A0A9X2IRR3_9BACI</name>
<dbReference type="Pfam" id="PF02311">
    <property type="entry name" value="AraC_binding"/>
    <property type="match status" value="1"/>
</dbReference>
<evidence type="ECO:0000313" key="6">
    <source>
        <dbReference type="Proteomes" id="UP001139179"/>
    </source>
</evidence>
<dbReference type="InterPro" id="IPR018060">
    <property type="entry name" value="HTH_AraC"/>
</dbReference>
<dbReference type="GO" id="GO:0043565">
    <property type="term" value="F:sequence-specific DNA binding"/>
    <property type="evidence" value="ECO:0007669"/>
    <property type="project" value="InterPro"/>
</dbReference>
<evidence type="ECO:0000259" key="4">
    <source>
        <dbReference type="PROSITE" id="PS01124"/>
    </source>
</evidence>
<dbReference type="GO" id="GO:0003700">
    <property type="term" value="F:DNA-binding transcription factor activity"/>
    <property type="evidence" value="ECO:0007669"/>
    <property type="project" value="InterPro"/>
</dbReference>
<dbReference type="PROSITE" id="PS01124">
    <property type="entry name" value="HTH_ARAC_FAMILY_2"/>
    <property type="match status" value="1"/>
</dbReference>
<dbReference type="SMART" id="SM00342">
    <property type="entry name" value="HTH_ARAC"/>
    <property type="match status" value="1"/>
</dbReference>
<evidence type="ECO:0000313" key="5">
    <source>
        <dbReference type="EMBL" id="MCM3715853.1"/>
    </source>
</evidence>
<dbReference type="CDD" id="cd02208">
    <property type="entry name" value="cupin_RmlC-like"/>
    <property type="match status" value="1"/>
</dbReference>
<dbReference type="Pfam" id="PF12833">
    <property type="entry name" value="HTH_18"/>
    <property type="match status" value="1"/>
</dbReference>
<dbReference type="InterPro" id="IPR014710">
    <property type="entry name" value="RmlC-like_jellyroll"/>
</dbReference>
<feature type="domain" description="HTH araC/xylS-type" evidence="4">
    <location>
        <begin position="188"/>
        <end position="286"/>
    </location>
</feature>
<accession>A0A9X2IRR3</accession>
<reference evidence="5" key="1">
    <citation type="submission" date="2022-05" db="EMBL/GenBank/DDBJ databases">
        <title>Comparative Genomics of Spacecraft Associated Microbes.</title>
        <authorList>
            <person name="Tran M.T."/>
            <person name="Wright A."/>
            <person name="Seuylemezian A."/>
            <person name="Eisen J."/>
            <person name="Coil D."/>
        </authorList>
    </citation>
    <scope>NUCLEOTIDE SEQUENCE</scope>
    <source>
        <strain evidence="5">214.1.1</strain>
    </source>
</reference>
<organism evidence="5 6">
    <name type="scientific">Halalkalibacter oceani</name>
    <dbReference type="NCBI Taxonomy" id="1653776"/>
    <lineage>
        <taxon>Bacteria</taxon>
        <taxon>Bacillati</taxon>
        <taxon>Bacillota</taxon>
        <taxon>Bacilli</taxon>
        <taxon>Bacillales</taxon>
        <taxon>Bacillaceae</taxon>
        <taxon>Halalkalibacter</taxon>
    </lineage>
</organism>
<evidence type="ECO:0000256" key="3">
    <source>
        <dbReference type="ARBA" id="ARBA00023163"/>
    </source>
</evidence>
<dbReference type="PRINTS" id="PR00032">
    <property type="entry name" value="HTHARAC"/>
</dbReference>
<dbReference type="InterPro" id="IPR018062">
    <property type="entry name" value="HTH_AraC-typ_CS"/>
</dbReference>
<dbReference type="InterPro" id="IPR003313">
    <property type="entry name" value="AraC-bd"/>
</dbReference>
<dbReference type="InterPro" id="IPR037923">
    <property type="entry name" value="HTH-like"/>
</dbReference>
<dbReference type="Gene3D" id="2.60.120.10">
    <property type="entry name" value="Jelly Rolls"/>
    <property type="match status" value="1"/>
</dbReference>
<dbReference type="AlphaFoldDB" id="A0A9X2IRR3"/>
<dbReference type="PANTHER" id="PTHR43280">
    <property type="entry name" value="ARAC-FAMILY TRANSCRIPTIONAL REGULATOR"/>
    <property type="match status" value="1"/>
</dbReference>
<protein>
    <submittedName>
        <fullName evidence="5">AraC family transcriptional regulator</fullName>
    </submittedName>
</protein>
<keyword evidence="2" id="KW-0238">DNA-binding</keyword>
<dbReference type="EMBL" id="JAMBOL010000022">
    <property type="protein sequence ID" value="MCM3715853.1"/>
    <property type="molecule type" value="Genomic_DNA"/>
</dbReference>
<dbReference type="PANTHER" id="PTHR43280:SF28">
    <property type="entry name" value="HTH-TYPE TRANSCRIPTIONAL ACTIVATOR RHAS"/>
    <property type="match status" value="1"/>
</dbReference>
<keyword evidence="6" id="KW-1185">Reference proteome</keyword>
<dbReference type="PROSITE" id="PS00041">
    <property type="entry name" value="HTH_ARAC_FAMILY_1"/>
    <property type="match status" value="1"/>
</dbReference>
<comment type="caution">
    <text evidence="5">The sequence shown here is derived from an EMBL/GenBank/DDBJ whole genome shotgun (WGS) entry which is preliminary data.</text>
</comment>
<keyword evidence="1" id="KW-0805">Transcription regulation</keyword>
<gene>
    <name evidence="5" type="ORF">M3202_17490</name>
</gene>
<evidence type="ECO:0000256" key="2">
    <source>
        <dbReference type="ARBA" id="ARBA00023125"/>
    </source>
</evidence>